<reference evidence="3 4" key="2">
    <citation type="journal article" date="2016" name="Front. Microbiol.">
        <title>Genome and transcriptome sequences reveal the specific parasitism of the nematophagous Purpureocillium lilacinum 36-1.</title>
        <authorList>
            <person name="Xie J."/>
            <person name="Li S."/>
            <person name="Mo C."/>
            <person name="Xiao X."/>
            <person name="Peng D."/>
            <person name="Wang G."/>
            <person name="Xiao Y."/>
        </authorList>
    </citation>
    <scope>NUCLEOTIDE SEQUENCE [LARGE SCALE GENOMIC DNA]</scope>
    <source>
        <strain evidence="3 4">36-1</strain>
    </source>
</reference>
<gene>
    <name evidence="3" type="ORF">PCL_10169</name>
    <name evidence="2" type="ORF">Purlil1_1270</name>
</gene>
<feature type="region of interest" description="Disordered" evidence="1">
    <location>
        <begin position="189"/>
        <end position="224"/>
    </location>
</feature>
<dbReference type="Proteomes" id="UP001287286">
    <property type="component" value="Unassembled WGS sequence"/>
</dbReference>
<feature type="compositionally biased region" description="Polar residues" evidence="1">
    <location>
        <begin position="30"/>
        <end position="45"/>
    </location>
</feature>
<organism evidence="3 4">
    <name type="scientific">Purpureocillium lilacinum</name>
    <name type="common">Paecilomyces lilacinus</name>
    <dbReference type="NCBI Taxonomy" id="33203"/>
    <lineage>
        <taxon>Eukaryota</taxon>
        <taxon>Fungi</taxon>
        <taxon>Dikarya</taxon>
        <taxon>Ascomycota</taxon>
        <taxon>Pezizomycotina</taxon>
        <taxon>Sordariomycetes</taxon>
        <taxon>Hypocreomycetidae</taxon>
        <taxon>Hypocreales</taxon>
        <taxon>Ophiocordycipitaceae</taxon>
        <taxon>Purpureocillium</taxon>
    </lineage>
</organism>
<feature type="region of interest" description="Disordered" evidence="1">
    <location>
        <begin position="1"/>
        <end position="45"/>
    </location>
</feature>
<accession>A0A2U3EF61</accession>
<dbReference type="AlphaFoldDB" id="A0A2U3EF61"/>
<evidence type="ECO:0000313" key="5">
    <source>
        <dbReference type="Proteomes" id="UP001287286"/>
    </source>
</evidence>
<dbReference type="Proteomes" id="UP000245956">
    <property type="component" value="Unassembled WGS sequence"/>
</dbReference>
<protein>
    <submittedName>
        <fullName evidence="3">Uncharacterized protein</fullName>
    </submittedName>
</protein>
<sequence>MSPHHGTRLITWLKRASRRRGAKQLDQSKHGTGSDNGDNVVTPSATCDCGERPKQLLLIRPGQFQDGPFTGSQAEAIDDGLAAHDSFQDGKSDNAATQKENVDLADNTLSPQEELRLRSMLHSTNEQDQSTGAPDGSEIPSGIVDFEVAKPGQVDEQVPNHTASQYEDDTNPSHINSIIDGHRRKLSYTASPRGIMPFSNGDSNEDSNGRERAASPTRLSSSLKKTVDTGADTLQGDYYDLTTHIRPAVVEEHIRPHVHTIYEPRHTRSLHFHEHRTWIQPIIDPEPRILPDQHWLWDHRTGQLLRISQDVGQRLMSSVN</sequence>
<evidence type="ECO:0000313" key="4">
    <source>
        <dbReference type="Proteomes" id="UP000245956"/>
    </source>
</evidence>
<dbReference type="EMBL" id="JAWRVI010000003">
    <property type="protein sequence ID" value="KAK4094665.1"/>
    <property type="molecule type" value="Genomic_DNA"/>
</dbReference>
<name>A0A2U3EF61_PURLI</name>
<dbReference type="EMBL" id="LCWV01000005">
    <property type="protein sequence ID" value="PWI73154.1"/>
    <property type="molecule type" value="Genomic_DNA"/>
</dbReference>
<evidence type="ECO:0000256" key="1">
    <source>
        <dbReference type="SAM" id="MobiDB-lite"/>
    </source>
</evidence>
<evidence type="ECO:0000313" key="2">
    <source>
        <dbReference type="EMBL" id="KAK4094665.1"/>
    </source>
</evidence>
<reference evidence="3" key="1">
    <citation type="submission" date="2015-05" db="EMBL/GenBank/DDBJ databases">
        <authorList>
            <person name="Wang D.B."/>
            <person name="Wang M."/>
        </authorList>
    </citation>
    <scope>NUCLEOTIDE SEQUENCE</scope>
    <source>
        <strain evidence="3">36-1</strain>
    </source>
</reference>
<proteinExistence type="predicted"/>
<feature type="compositionally biased region" description="Polar residues" evidence="1">
    <location>
        <begin position="123"/>
        <end position="132"/>
    </location>
</feature>
<reference evidence="2 5" key="4">
    <citation type="journal article" date="2024" name="Microbiol. Resour. Announc.">
        <title>Genome annotations for the ascomycete fungi Trichoderma harzianum, Trichoderma aggressivum, and Purpureocillium lilacinum.</title>
        <authorList>
            <person name="Beijen E.P.W."/>
            <person name="Ohm R.A."/>
        </authorList>
    </citation>
    <scope>NUCLEOTIDE SEQUENCE [LARGE SCALE GENOMIC DNA]</scope>
    <source>
        <strain evidence="2 5">CBS 150709</strain>
    </source>
</reference>
<evidence type="ECO:0000313" key="3">
    <source>
        <dbReference type="EMBL" id="PWI73154.1"/>
    </source>
</evidence>
<comment type="caution">
    <text evidence="3">The sequence shown here is derived from an EMBL/GenBank/DDBJ whole genome shotgun (WGS) entry which is preliminary data.</text>
</comment>
<reference evidence="2" key="3">
    <citation type="submission" date="2023-11" db="EMBL/GenBank/DDBJ databases">
        <authorList>
            <person name="Beijen E."/>
            <person name="Ohm R.A."/>
        </authorList>
    </citation>
    <scope>NUCLEOTIDE SEQUENCE</scope>
    <source>
        <strain evidence="2">CBS 150709</strain>
    </source>
</reference>
<feature type="region of interest" description="Disordered" evidence="1">
    <location>
        <begin position="123"/>
        <end position="142"/>
    </location>
</feature>
<keyword evidence="5" id="KW-1185">Reference proteome</keyword>